<accession>A0ACA9QF22</accession>
<name>A0ACA9QF22_9GLOM</name>
<dbReference type="EMBL" id="CAJVPT010051653">
    <property type="protein sequence ID" value="CAG8748201.1"/>
    <property type="molecule type" value="Genomic_DNA"/>
</dbReference>
<protein>
    <submittedName>
        <fullName evidence="1">10148_t:CDS:1</fullName>
    </submittedName>
</protein>
<dbReference type="Proteomes" id="UP000789525">
    <property type="component" value="Unassembled WGS sequence"/>
</dbReference>
<organism evidence="1 2">
    <name type="scientific">Acaulospora colombiana</name>
    <dbReference type="NCBI Taxonomy" id="27376"/>
    <lineage>
        <taxon>Eukaryota</taxon>
        <taxon>Fungi</taxon>
        <taxon>Fungi incertae sedis</taxon>
        <taxon>Mucoromycota</taxon>
        <taxon>Glomeromycotina</taxon>
        <taxon>Glomeromycetes</taxon>
        <taxon>Diversisporales</taxon>
        <taxon>Acaulosporaceae</taxon>
        <taxon>Acaulospora</taxon>
    </lineage>
</organism>
<evidence type="ECO:0000313" key="2">
    <source>
        <dbReference type="Proteomes" id="UP000789525"/>
    </source>
</evidence>
<feature type="non-terminal residue" evidence="1">
    <location>
        <position position="247"/>
    </location>
</feature>
<gene>
    <name evidence="1" type="ORF">ACOLOM_LOCUS12562</name>
</gene>
<keyword evidence="2" id="KW-1185">Reference proteome</keyword>
<reference evidence="1" key="1">
    <citation type="submission" date="2021-06" db="EMBL/GenBank/DDBJ databases">
        <authorList>
            <person name="Kallberg Y."/>
            <person name="Tangrot J."/>
            <person name="Rosling A."/>
        </authorList>
    </citation>
    <scope>NUCLEOTIDE SEQUENCE</scope>
    <source>
        <strain evidence="1">CL356</strain>
    </source>
</reference>
<proteinExistence type="predicted"/>
<evidence type="ECO:0000313" key="1">
    <source>
        <dbReference type="EMBL" id="CAG8748201.1"/>
    </source>
</evidence>
<comment type="caution">
    <text evidence="1">The sequence shown here is derived from an EMBL/GenBank/DDBJ whole genome shotgun (WGS) entry which is preliminary data.</text>
</comment>
<sequence>MPEGQPVSEEHNSTETSSLDNHFSLGLETAQQEITSNFQENTTDCTPQKDVPSIQPSENTTKQNLYNVQIEDAILRETTCEWLPNPESDHLEPVDLPMEEPYIEDAISNDQLSGKAPPIMPEMPQQQAGGASEESSARTIDSEKHRYRKNLNKGLETKHEKYSKSGTKIDRGKFARACIIAGKTALDERDDVEFAISMFEKAISWYPENERLLEEYVDIASEKEVAGRKGNNTTATQEGDPHHCPPA</sequence>